<dbReference type="PRINTS" id="PR00846">
    <property type="entry name" value="GLHYDRLASE56"/>
</dbReference>
<dbReference type="InterPro" id="IPR013785">
    <property type="entry name" value="Aldolase_TIM"/>
</dbReference>
<evidence type="ECO:0000313" key="7">
    <source>
        <dbReference type="WBParaSite" id="NBR_0000927901-mRNA-1"/>
    </source>
</evidence>
<dbReference type="SUPFAM" id="SSF51445">
    <property type="entry name" value="(Trans)glycosidases"/>
    <property type="match status" value="1"/>
</dbReference>
<evidence type="ECO:0000256" key="1">
    <source>
        <dbReference type="ARBA" id="ARBA00008871"/>
    </source>
</evidence>
<organism evidence="7">
    <name type="scientific">Nippostrongylus brasiliensis</name>
    <name type="common">Rat hookworm</name>
    <dbReference type="NCBI Taxonomy" id="27835"/>
    <lineage>
        <taxon>Eukaryota</taxon>
        <taxon>Metazoa</taxon>
        <taxon>Ecdysozoa</taxon>
        <taxon>Nematoda</taxon>
        <taxon>Chromadorea</taxon>
        <taxon>Rhabditida</taxon>
        <taxon>Rhabditina</taxon>
        <taxon>Rhabditomorpha</taxon>
        <taxon>Strongyloidea</taxon>
        <taxon>Heligmosomidae</taxon>
        <taxon>Nippostrongylus</taxon>
    </lineage>
</organism>
<dbReference type="EC" id="3.2.1.35" evidence="3"/>
<feature type="signal peptide" evidence="4">
    <location>
        <begin position="1"/>
        <end position="20"/>
    </location>
</feature>
<dbReference type="PANTHER" id="PTHR11769:SF35">
    <property type="entry name" value="HYALURONIDASE"/>
    <property type="match status" value="1"/>
</dbReference>
<protein>
    <recommendedName>
        <fullName evidence="3">Hyaluronidase</fullName>
        <ecNumber evidence="3">3.2.1.35</ecNumber>
    </recommendedName>
</protein>
<evidence type="ECO:0000313" key="6">
    <source>
        <dbReference type="Proteomes" id="UP000271162"/>
    </source>
</evidence>
<keyword evidence="4" id="KW-0732">Signal</keyword>
<evidence type="ECO:0000256" key="4">
    <source>
        <dbReference type="SAM" id="SignalP"/>
    </source>
</evidence>
<evidence type="ECO:0000256" key="3">
    <source>
        <dbReference type="RuleBase" id="RU610713"/>
    </source>
</evidence>
<dbReference type="GO" id="GO:0030214">
    <property type="term" value="P:hyaluronan catabolic process"/>
    <property type="evidence" value="ECO:0007669"/>
    <property type="project" value="TreeGrafter"/>
</dbReference>
<dbReference type="Pfam" id="PF01630">
    <property type="entry name" value="Glyco_hydro_56"/>
    <property type="match status" value="1"/>
</dbReference>
<dbReference type="GO" id="GO:0005975">
    <property type="term" value="P:carbohydrate metabolic process"/>
    <property type="evidence" value="ECO:0007669"/>
    <property type="project" value="InterPro"/>
</dbReference>
<dbReference type="Gene3D" id="3.20.20.70">
    <property type="entry name" value="Aldolase class I"/>
    <property type="match status" value="1"/>
</dbReference>
<comment type="catalytic activity">
    <reaction evidence="3">
        <text>Random hydrolysis of (1-&gt;4)-linkages between N-acetyl-beta-D-glucosamine and D-glucuronate residues in hyaluronate.</text>
        <dbReference type="EC" id="3.2.1.35"/>
    </reaction>
</comment>
<dbReference type="InterPro" id="IPR018155">
    <property type="entry name" value="Hyaluronidase"/>
</dbReference>
<feature type="chain" id="PRO_5043125092" description="Hyaluronidase" evidence="4">
    <location>
        <begin position="21"/>
        <end position="271"/>
    </location>
</feature>
<sequence>MGLHASVLIFGLLIVPHCKTFEICLFAGQLFAGEKIVIFYEYKFGKIPYYAKYKPDQPINGGLPQNSSLEEHLEMVRKHITVTIPDKNFDGIAVIDLEEWRPLYDMNWGVKRVYQKQSRMFVVERFPSLSYNEVVAKAREEFDKAARAFVVRTVEEARTLRPLARWGYYGFPFCNTDAGKNETDYNCSDWARQYNDRLNFIYKVSDALYPSIYLNGKTPEDQNFRFVQAVLNEARRVAEKQVPPRKFYAYTKFEYNPYKYWDAFYQKVRCL</sequence>
<evidence type="ECO:0000313" key="5">
    <source>
        <dbReference type="EMBL" id="VDL72869.1"/>
    </source>
</evidence>
<keyword evidence="3" id="KW-0378">Hydrolase</keyword>
<accession>A0A0N4Y115</accession>
<keyword evidence="3" id="KW-0326">Glycosidase</keyword>
<keyword evidence="6" id="KW-1185">Reference proteome</keyword>
<dbReference type="PANTHER" id="PTHR11769">
    <property type="entry name" value="HYALURONIDASE"/>
    <property type="match status" value="1"/>
</dbReference>
<dbReference type="EMBL" id="UYSL01020118">
    <property type="protein sequence ID" value="VDL72869.1"/>
    <property type="molecule type" value="Genomic_DNA"/>
</dbReference>
<comment type="similarity">
    <text evidence="1 3">Belongs to the glycosyl hydrolase 56 family.</text>
</comment>
<proteinExistence type="inferred from homology"/>
<name>A0A0N4Y115_NIPBR</name>
<gene>
    <name evidence="5" type="ORF">NBR_LOCUS9280</name>
</gene>
<keyword evidence="2" id="KW-1015">Disulfide bond</keyword>
<dbReference type="OMA" id="TITIFYH"/>
<dbReference type="AlphaFoldDB" id="A0A0N4Y115"/>
<dbReference type="STRING" id="27835.A0A0N4Y115"/>
<dbReference type="Proteomes" id="UP000271162">
    <property type="component" value="Unassembled WGS sequence"/>
</dbReference>
<dbReference type="GO" id="GO:0004415">
    <property type="term" value="F:hyalurononglucosaminidase activity"/>
    <property type="evidence" value="ECO:0007669"/>
    <property type="project" value="UniProtKB-UniRule"/>
</dbReference>
<reference evidence="7" key="1">
    <citation type="submission" date="2017-02" db="UniProtKB">
        <authorList>
            <consortium name="WormBaseParasite"/>
        </authorList>
    </citation>
    <scope>IDENTIFICATION</scope>
</reference>
<evidence type="ECO:0000256" key="2">
    <source>
        <dbReference type="ARBA" id="ARBA00023157"/>
    </source>
</evidence>
<dbReference type="WBParaSite" id="NBR_0000927901-mRNA-1">
    <property type="protein sequence ID" value="NBR_0000927901-mRNA-1"/>
    <property type="gene ID" value="NBR_0000927901"/>
</dbReference>
<dbReference type="InterPro" id="IPR017853">
    <property type="entry name" value="GH"/>
</dbReference>
<reference evidence="5 6" key="2">
    <citation type="submission" date="2018-11" db="EMBL/GenBank/DDBJ databases">
        <authorList>
            <consortium name="Pathogen Informatics"/>
        </authorList>
    </citation>
    <scope>NUCLEOTIDE SEQUENCE [LARGE SCALE GENOMIC DNA]</scope>
</reference>